<protein>
    <submittedName>
        <fullName evidence="3">Predicted protein</fullName>
    </submittedName>
</protein>
<accession>B0D2Z1</accession>
<comment type="similarity">
    <text evidence="1">Belongs to the short-chain dehydrogenases/reductases (SDR) family.</text>
</comment>
<evidence type="ECO:0000256" key="2">
    <source>
        <dbReference type="ARBA" id="ARBA00023002"/>
    </source>
</evidence>
<dbReference type="EMBL" id="DS547096">
    <property type="protein sequence ID" value="EDR11180.1"/>
    <property type="molecule type" value="Genomic_DNA"/>
</dbReference>
<sequence length="233" mass="25053">MSPVAFIIGAGPHIGAAVGTLLKQNGYRIALGSRNPSKISNETEAEEGGFYHVKVDASSSESIQAAFRTVNKELGPPNVVIYNAASFLPLPTPEDPLSLPLESFESSTAVGLGVFAAAQQAIPGFRSGVHKHSPKAFIVTGNLLPFVSALPAYTSLDVQKVVAARLVETFAAAYKDDDIRFYFASFVSPSGEISLEDFPKSAETHAQVYWELINSEIQGNWDHRFTLDGKKLP</sequence>
<keyword evidence="4" id="KW-1185">Reference proteome</keyword>
<evidence type="ECO:0000313" key="4">
    <source>
        <dbReference type="Proteomes" id="UP000001194"/>
    </source>
</evidence>
<dbReference type="Pfam" id="PF13561">
    <property type="entry name" value="adh_short_C2"/>
    <property type="match status" value="1"/>
</dbReference>
<dbReference type="InterPro" id="IPR002347">
    <property type="entry name" value="SDR_fam"/>
</dbReference>
<dbReference type="GeneID" id="6074012"/>
<keyword evidence="2" id="KW-0560">Oxidoreductase</keyword>
<dbReference type="PANTHER" id="PTHR43669">
    <property type="entry name" value="5-KETO-D-GLUCONATE 5-REDUCTASE"/>
    <property type="match status" value="1"/>
</dbReference>
<dbReference type="Gene3D" id="3.40.50.720">
    <property type="entry name" value="NAD(P)-binding Rossmann-like Domain"/>
    <property type="match status" value="1"/>
</dbReference>
<reference evidence="3 4" key="1">
    <citation type="journal article" date="2008" name="Nature">
        <title>The genome of Laccaria bicolor provides insights into mycorrhizal symbiosis.</title>
        <authorList>
            <person name="Martin F."/>
            <person name="Aerts A."/>
            <person name="Ahren D."/>
            <person name="Brun A."/>
            <person name="Danchin E.G.J."/>
            <person name="Duchaussoy F."/>
            <person name="Gibon J."/>
            <person name="Kohler A."/>
            <person name="Lindquist E."/>
            <person name="Pereda V."/>
            <person name="Salamov A."/>
            <person name="Shapiro H.J."/>
            <person name="Wuyts J."/>
            <person name="Blaudez D."/>
            <person name="Buee M."/>
            <person name="Brokstein P."/>
            <person name="Canbaeck B."/>
            <person name="Cohen D."/>
            <person name="Courty P.E."/>
            <person name="Coutinho P.M."/>
            <person name="Delaruelle C."/>
            <person name="Detter J.C."/>
            <person name="Deveau A."/>
            <person name="DiFazio S."/>
            <person name="Duplessis S."/>
            <person name="Fraissinet-Tachet L."/>
            <person name="Lucic E."/>
            <person name="Frey-Klett P."/>
            <person name="Fourrey C."/>
            <person name="Feussner I."/>
            <person name="Gay G."/>
            <person name="Grimwood J."/>
            <person name="Hoegger P.J."/>
            <person name="Jain P."/>
            <person name="Kilaru S."/>
            <person name="Labbe J."/>
            <person name="Lin Y.C."/>
            <person name="Legue V."/>
            <person name="Le Tacon F."/>
            <person name="Marmeisse R."/>
            <person name="Melayah D."/>
            <person name="Montanini B."/>
            <person name="Muratet M."/>
            <person name="Nehls U."/>
            <person name="Niculita-Hirzel H."/>
            <person name="Oudot-Le Secq M.P."/>
            <person name="Peter M."/>
            <person name="Quesneville H."/>
            <person name="Rajashekar B."/>
            <person name="Reich M."/>
            <person name="Rouhier N."/>
            <person name="Schmutz J."/>
            <person name="Yin T."/>
            <person name="Chalot M."/>
            <person name="Henrissat B."/>
            <person name="Kuees U."/>
            <person name="Lucas S."/>
            <person name="Van de Peer Y."/>
            <person name="Podila G.K."/>
            <person name="Polle A."/>
            <person name="Pukkila P.J."/>
            <person name="Richardson P.M."/>
            <person name="Rouze P."/>
            <person name="Sanders I.R."/>
            <person name="Stajich J.E."/>
            <person name="Tunlid A."/>
            <person name="Tuskan G."/>
            <person name="Grigoriev I.V."/>
        </authorList>
    </citation>
    <scope>NUCLEOTIDE SEQUENCE [LARGE SCALE GENOMIC DNA]</scope>
    <source>
        <strain evidence="4">S238N-H82 / ATCC MYA-4686</strain>
    </source>
</reference>
<dbReference type="RefSeq" id="XP_001878481.1">
    <property type="nucleotide sequence ID" value="XM_001878446.1"/>
</dbReference>
<gene>
    <name evidence="3" type="ORF">LACBIDRAFT_315699</name>
</gene>
<dbReference type="STRING" id="486041.B0D2Z1"/>
<dbReference type="GO" id="GO:0016491">
    <property type="term" value="F:oxidoreductase activity"/>
    <property type="evidence" value="ECO:0007669"/>
    <property type="project" value="UniProtKB-KW"/>
</dbReference>
<dbReference type="InParanoid" id="B0D2Z1"/>
<dbReference type="AlphaFoldDB" id="B0D2Z1"/>
<proteinExistence type="inferred from homology"/>
<evidence type="ECO:0000256" key="1">
    <source>
        <dbReference type="ARBA" id="ARBA00006484"/>
    </source>
</evidence>
<dbReference type="OrthoDB" id="5336600at2759"/>
<dbReference type="Proteomes" id="UP000001194">
    <property type="component" value="Unassembled WGS sequence"/>
</dbReference>
<dbReference type="InterPro" id="IPR036291">
    <property type="entry name" value="NAD(P)-bd_dom_sf"/>
</dbReference>
<dbReference type="KEGG" id="lbc:LACBIDRAFT_315699"/>
<evidence type="ECO:0000313" key="3">
    <source>
        <dbReference type="EMBL" id="EDR11180.1"/>
    </source>
</evidence>
<dbReference type="HOGENOM" id="CLU_103010_0_0_1"/>
<organism evidence="4">
    <name type="scientific">Laccaria bicolor (strain S238N-H82 / ATCC MYA-4686)</name>
    <name type="common">Bicoloured deceiver</name>
    <name type="synonym">Laccaria laccata var. bicolor</name>
    <dbReference type="NCBI Taxonomy" id="486041"/>
    <lineage>
        <taxon>Eukaryota</taxon>
        <taxon>Fungi</taxon>
        <taxon>Dikarya</taxon>
        <taxon>Basidiomycota</taxon>
        <taxon>Agaricomycotina</taxon>
        <taxon>Agaricomycetes</taxon>
        <taxon>Agaricomycetidae</taxon>
        <taxon>Agaricales</taxon>
        <taxon>Agaricineae</taxon>
        <taxon>Hydnangiaceae</taxon>
        <taxon>Laccaria</taxon>
    </lineage>
</organism>
<dbReference type="SUPFAM" id="SSF51735">
    <property type="entry name" value="NAD(P)-binding Rossmann-fold domains"/>
    <property type="match status" value="1"/>
</dbReference>
<name>B0D2Z1_LACBS</name>
<dbReference type="PANTHER" id="PTHR43669:SF4">
    <property type="entry name" value="SHORT-CHAIN DEHYDROGENASE"/>
    <property type="match status" value="1"/>
</dbReference>